<accession>A0A812R990</accession>
<dbReference type="Gene3D" id="3.90.190.10">
    <property type="entry name" value="Protein tyrosine phosphatase superfamily"/>
    <property type="match status" value="1"/>
</dbReference>
<sequence>MFERGRRFPPGAIDVDAFLFGGTKAQSRALAGLKWLAKTGTLGLELGGYDFRQNPQKEPKQAAVLVPTMVPILEQAVQDMYQANNPLWRVLVGLWCCMTGCLRFEHLRRASPMRLSRSTFHFHCNRGKQRGNRAGFDFAVPAVFCSGWPWARLWLKSWQALPQGAQTYSGLPFDAAGAPFTTAQAIKVAQDIFTPHVGADVTSLLSYSFRRVGPTYANLAGWAASDQLALGDWLDTTKQKAQGITMPLRYSGARYTTSVRRKHWLAGSIGVLTSFATWDEIPGAELAKAESTGAAMMEVAIQRDLRTEWQSPIRLRETKPRFNVPRTLPLPDRVEYMIPRKINGKRVSASLRDGARLCVEYQRGRCSGPSPCPAGQHRCAILVQSGRVCGGSHPAKECRENRAVLASPSPEREGTRPKVAAVVLRPRAGAPKASTAQAKEEAAALLPHPKKGPDASDLPPLKRQRMESPAVPVRPPPEAPRRIPAEPKRPGQSGADAWSRRSGASNLEVHFDRLATVGGNSAERPTKIWEGANGGILWLAGLPTKDTASSFPRCDIQLNWMQQAVAARGGVALPGALHLQISITDSTSRDDQWREAWPVIRQTLFTGGSVLGHCMAGRHRAATGQSLLLALVDNISFEEAQRCVSRLRDVEIYKAMAQGTVAKWVRYTRKNSMSGKVWPSPRAFIFTDRSQIHLEVEQGVPLCKHRQGSIASQRLKDVTEVESVEEAQGYDRPFCKDCLQRAAAKPGRSLVEGCGVATFHLVPRDGADFRATLVSLQLNFEFADEILEALVKAKLKNLEEFRYFFESEAEIGVWVQRLNLGDVQGVQTARLRRTWAAVKVFFQHADAGRTKIGESDLDDLLDDTSLRDMKQQFWRRYRTRFPPELYPSDATLSRVTRELNKRLLCVFSVWKVKSLQFQLVTTSKKRRLGDGLFTEETEQEESIPHDWENYLDRLHILLTAYALAPLDVLMEYYYRAKRSVVSLPAHKRLDWLQQRDSEERAVWVAKFRESTKTLGQVVREVFNLRDAHWIAIQSGGPGESTHNPTPKMLAAVTTQLPSPPKLSSFQLGTPVAGKKVARVMKDGKRLCVEFQQGRCNKGAKCPDRHMCGIVLRGERVCGSTKHGAKDCKQKVKA</sequence>
<comment type="caution">
    <text evidence="4">The sequence shown here is derived from an EMBL/GenBank/DDBJ whole genome shotgun (WGS) entry which is preliminary data.</text>
</comment>
<evidence type="ECO:0000256" key="2">
    <source>
        <dbReference type="SAM" id="MobiDB-lite"/>
    </source>
</evidence>
<feature type="compositionally biased region" description="Basic and acidic residues" evidence="2">
    <location>
        <begin position="479"/>
        <end position="489"/>
    </location>
</feature>
<evidence type="ECO:0000313" key="5">
    <source>
        <dbReference type="Proteomes" id="UP000604046"/>
    </source>
</evidence>
<evidence type="ECO:0000313" key="4">
    <source>
        <dbReference type="EMBL" id="CAE7428892.1"/>
    </source>
</evidence>
<dbReference type="InterPro" id="IPR000571">
    <property type="entry name" value="Znf_CCCH"/>
</dbReference>
<keyword evidence="1" id="KW-0479">Metal-binding</keyword>
<evidence type="ECO:0000256" key="1">
    <source>
        <dbReference type="PROSITE-ProRule" id="PRU00723"/>
    </source>
</evidence>
<feature type="region of interest" description="Disordered" evidence="2">
    <location>
        <begin position="428"/>
        <end position="502"/>
    </location>
</feature>
<dbReference type="Proteomes" id="UP000604046">
    <property type="component" value="Unassembled WGS sequence"/>
</dbReference>
<dbReference type="PROSITE" id="PS50103">
    <property type="entry name" value="ZF_C3H1"/>
    <property type="match status" value="1"/>
</dbReference>
<dbReference type="AlphaFoldDB" id="A0A812R990"/>
<proteinExistence type="predicted"/>
<feature type="domain" description="C3H1-type" evidence="3">
    <location>
        <begin position="1081"/>
        <end position="1108"/>
    </location>
</feature>
<name>A0A812R990_9DINO</name>
<gene>
    <name evidence="4" type="ORF">SNAT2548_LOCUS23314</name>
</gene>
<evidence type="ECO:0000259" key="3">
    <source>
        <dbReference type="PROSITE" id="PS50103"/>
    </source>
</evidence>
<dbReference type="InterPro" id="IPR029021">
    <property type="entry name" value="Prot-tyrosine_phosphatase-like"/>
</dbReference>
<dbReference type="EMBL" id="CAJNDS010002318">
    <property type="protein sequence ID" value="CAE7428892.1"/>
    <property type="molecule type" value="Genomic_DNA"/>
</dbReference>
<reference evidence="4" key="1">
    <citation type="submission" date="2021-02" db="EMBL/GenBank/DDBJ databases">
        <authorList>
            <person name="Dougan E. K."/>
            <person name="Rhodes N."/>
            <person name="Thang M."/>
            <person name="Chan C."/>
        </authorList>
    </citation>
    <scope>NUCLEOTIDE SEQUENCE</scope>
</reference>
<keyword evidence="1" id="KW-0862">Zinc</keyword>
<dbReference type="SUPFAM" id="SSF52799">
    <property type="entry name" value="(Phosphotyrosine protein) phosphatases II"/>
    <property type="match status" value="1"/>
</dbReference>
<feature type="zinc finger region" description="C3H1-type" evidence="1">
    <location>
        <begin position="1081"/>
        <end position="1108"/>
    </location>
</feature>
<organism evidence="4 5">
    <name type="scientific">Symbiodinium natans</name>
    <dbReference type="NCBI Taxonomy" id="878477"/>
    <lineage>
        <taxon>Eukaryota</taxon>
        <taxon>Sar</taxon>
        <taxon>Alveolata</taxon>
        <taxon>Dinophyceae</taxon>
        <taxon>Suessiales</taxon>
        <taxon>Symbiodiniaceae</taxon>
        <taxon>Symbiodinium</taxon>
    </lineage>
</organism>
<dbReference type="GO" id="GO:0008270">
    <property type="term" value="F:zinc ion binding"/>
    <property type="evidence" value="ECO:0007669"/>
    <property type="project" value="UniProtKB-KW"/>
</dbReference>
<keyword evidence="5" id="KW-1185">Reference proteome</keyword>
<protein>
    <recommendedName>
        <fullName evidence="3">C3H1-type domain-containing protein</fullName>
    </recommendedName>
</protein>
<keyword evidence="1" id="KW-0863">Zinc-finger</keyword>